<dbReference type="InterPro" id="IPR010516">
    <property type="entry name" value="SAP18"/>
</dbReference>
<reference evidence="2 3" key="1">
    <citation type="submission" date="2016-05" db="EMBL/GenBank/DDBJ databases">
        <title>Nuclear genome of Blastocystis sp. subtype 1 NandII.</title>
        <authorList>
            <person name="Gentekaki E."/>
            <person name="Curtis B."/>
            <person name="Stairs C."/>
            <person name="Eme L."/>
            <person name="Herman E."/>
            <person name="Klimes V."/>
            <person name="Arias M.C."/>
            <person name="Elias M."/>
            <person name="Hilliou F."/>
            <person name="Klute M."/>
            <person name="Malik S.-B."/>
            <person name="Pightling A."/>
            <person name="Rachubinski R."/>
            <person name="Salas D."/>
            <person name="Schlacht A."/>
            <person name="Suga H."/>
            <person name="Archibald J."/>
            <person name="Ball S.G."/>
            <person name="Clark G."/>
            <person name="Dacks J."/>
            <person name="Van Der Giezen M."/>
            <person name="Tsaousis A."/>
            <person name="Roger A."/>
        </authorList>
    </citation>
    <scope>NUCLEOTIDE SEQUENCE [LARGE SCALE GENOMIC DNA]</scope>
    <source>
        <strain evidence="3">ATCC 50177 / NandII</strain>
    </source>
</reference>
<dbReference type="PANTHER" id="PTHR13082:SF0">
    <property type="entry name" value="HISTONE DEACETYLASE COMPLEX SUBUNIT SAP18"/>
    <property type="match status" value="1"/>
</dbReference>
<dbReference type="AlphaFoldDB" id="A0A196SC79"/>
<dbReference type="InterPro" id="IPR042534">
    <property type="entry name" value="SAP18_sf"/>
</dbReference>
<comment type="caution">
    <text evidence="2">The sequence shown here is derived from an EMBL/GenBank/DDBJ whole genome shotgun (WGS) entry which is preliminary data.</text>
</comment>
<keyword evidence="3" id="KW-1185">Reference proteome</keyword>
<evidence type="ECO:0000313" key="3">
    <source>
        <dbReference type="Proteomes" id="UP000078348"/>
    </source>
</evidence>
<dbReference type="EMBL" id="LXWW01000312">
    <property type="protein sequence ID" value="OAO13936.1"/>
    <property type="molecule type" value="Genomic_DNA"/>
</dbReference>
<dbReference type="STRING" id="478820.A0A196SC79"/>
<proteinExistence type="inferred from homology"/>
<dbReference type="GO" id="GO:0003714">
    <property type="term" value="F:transcription corepressor activity"/>
    <property type="evidence" value="ECO:0007669"/>
    <property type="project" value="TreeGrafter"/>
</dbReference>
<dbReference type="OrthoDB" id="440566at2759"/>
<dbReference type="PANTHER" id="PTHR13082">
    <property type="entry name" value="SAP18"/>
    <property type="match status" value="1"/>
</dbReference>
<accession>A0A196SC79</accession>
<organism evidence="2 3">
    <name type="scientific">Blastocystis sp. subtype 1 (strain ATCC 50177 / NandII)</name>
    <dbReference type="NCBI Taxonomy" id="478820"/>
    <lineage>
        <taxon>Eukaryota</taxon>
        <taxon>Sar</taxon>
        <taxon>Stramenopiles</taxon>
        <taxon>Bigyra</taxon>
        <taxon>Opalozoa</taxon>
        <taxon>Opalinata</taxon>
        <taxon>Blastocystidae</taxon>
        <taxon>Blastocystis</taxon>
    </lineage>
</organism>
<gene>
    <name evidence="2" type="ORF">AV274_4430</name>
</gene>
<dbReference type="Pfam" id="PF06487">
    <property type="entry name" value="SAP18"/>
    <property type="match status" value="1"/>
</dbReference>
<name>A0A196SC79_BLAHN</name>
<sequence>MQKQERVDRETTCPFLIRVFIRKNEDFKEREFSVKGDVPRNCEINIHTWKDATLKELCSLIKQVNEDARRRSAVLDFSSCFFVREGRYQFRHLGEVSASKPGRSDRVTLGSCRFQPGDHLCVVIRERDN</sequence>
<dbReference type="GO" id="GO:0005634">
    <property type="term" value="C:nucleus"/>
    <property type="evidence" value="ECO:0007669"/>
    <property type="project" value="TreeGrafter"/>
</dbReference>
<evidence type="ECO:0000256" key="1">
    <source>
        <dbReference type="ARBA" id="ARBA00009143"/>
    </source>
</evidence>
<dbReference type="Gene3D" id="3.10.20.550">
    <property type="entry name" value="ASAP complex, SAP18 subunit"/>
    <property type="match status" value="1"/>
</dbReference>
<protein>
    <submittedName>
        <fullName evidence="2">Histone deacetylase complex subunit SAP18</fullName>
    </submittedName>
</protein>
<dbReference type="Proteomes" id="UP000078348">
    <property type="component" value="Unassembled WGS sequence"/>
</dbReference>
<comment type="similarity">
    <text evidence="1">Belongs to the SAP18 family.</text>
</comment>
<evidence type="ECO:0000313" key="2">
    <source>
        <dbReference type="EMBL" id="OAO13936.1"/>
    </source>
</evidence>